<feature type="domain" description="N-acetyltransferase" evidence="1">
    <location>
        <begin position="207"/>
        <end position="378"/>
    </location>
</feature>
<dbReference type="RefSeq" id="WP_222578510.1">
    <property type="nucleotide sequence ID" value="NZ_JAHVHU010000003.1"/>
</dbReference>
<dbReference type="InterPro" id="IPR039968">
    <property type="entry name" value="BcerS-like"/>
</dbReference>
<gene>
    <name evidence="2" type="ORF">KUV50_02485</name>
</gene>
<dbReference type="PANTHER" id="PTHR41368">
    <property type="entry name" value="PROTEIN YGHO"/>
    <property type="match status" value="1"/>
</dbReference>
<name>A0A953HUZ0_9BACT</name>
<dbReference type="Gene3D" id="3.40.630.30">
    <property type="match status" value="1"/>
</dbReference>
<dbReference type="Pfam" id="PF00583">
    <property type="entry name" value="Acetyltransf_1"/>
    <property type="match status" value="1"/>
</dbReference>
<dbReference type="GO" id="GO:0016747">
    <property type="term" value="F:acyltransferase activity, transferring groups other than amino-acyl groups"/>
    <property type="evidence" value="ECO:0007669"/>
    <property type="project" value="InterPro"/>
</dbReference>
<proteinExistence type="predicted"/>
<dbReference type="EMBL" id="JAHVHU010000003">
    <property type="protein sequence ID" value="MBY5956986.1"/>
    <property type="molecule type" value="Genomic_DNA"/>
</dbReference>
<dbReference type="SUPFAM" id="SSF55729">
    <property type="entry name" value="Acyl-CoA N-acyltransferases (Nat)"/>
    <property type="match status" value="1"/>
</dbReference>
<dbReference type="Proteomes" id="UP000753961">
    <property type="component" value="Unassembled WGS sequence"/>
</dbReference>
<dbReference type="PROSITE" id="PS51186">
    <property type="entry name" value="GNAT"/>
    <property type="match status" value="1"/>
</dbReference>
<evidence type="ECO:0000313" key="2">
    <source>
        <dbReference type="EMBL" id="MBY5956986.1"/>
    </source>
</evidence>
<organism evidence="2 3">
    <name type="scientific">Membranihabitans marinus</name>
    <dbReference type="NCBI Taxonomy" id="1227546"/>
    <lineage>
        <taxon>Bacteria</taxon>
        <taxon>Pseudomonadati</taxon>
        <taxon>Bacteroidota</taxon>
        <taxon>Saprospiria</taxon>
        <taxon>Saprospirales</taxon>
        <taxon>Saprospiraceae</taxon>
        <taxon>Membranihabitans</taxon>
    </lineage>
</organism>
<keyword evidence="2" id="KW-0012">Acyltransferase</keyword>
<dbReference type="EC" id="2.3.1.-" evidence="2"/>
<evidence type="ECO:0000313" key="3">
    <source>
        <dbReference type="Proteomes" id="UP000753961"/>
    </source>
</evidence>
<accession>A0A953HUZ0</accession>
<comment type="caution">
    <text evidence="2">The sequence shown here is derived from an EMBL/GenBank/DDBJ whole genome shotgun (WGS) entry which is preliminary data.</text>
</comment>
<protein>
    <submittedName>
        <fullName evidence="2">GNAT family N-acetyltransferase</fullName>
        <ecNumber evidence="2">2.3.1.-</ecNumber>
    </submittedName>
</protein>
<dbReference type="InterPro" id="IPR000182">
    <property type="entry name" value="GNAT_dom"/>
</dbReference>
<keyword evidence="3" id="KW-1185">Reference proteome</keyword>
<dbReference type="PANTHER" id="PTHR41368:SF1">
    <property type="entry name" value="PROTEIN YGHO"/>
    <property type="match status" value="1"/>
</dbReference>
<dbReference type="AlphaFoldDB" id="A0A953HUZ0"/>
<keyword evidence="2" id="KW-0808">Transferase</keyword>
<sequence>MKSAIPYHIFTVTDEKNLARFINFPYKLYANNPYWAPPLKSEERSFLMDVPSLDDGIETEMFLVTDDHGEVAGRIQVLINHHEIAFSGEKTARFNKLDFIDDQNVSSLLLQEAEQWTREKGMTQLMGPFGYSNLDAAGTLTEGFDKLSSSAAIYNYPYYIHHIRAAGYQNYLEWLEHEFEVPSQVPEKISRFSELTRRRYGLTSARFDTKSEKQKRSAQMMELINVCYAHLPGFVPLSEQLKDYYYKKYMPLVNKDYISLIVDQGDDLVGFGLTIPSYTKALQKANGSFYPLGFYHLWQASRNNDRAEMLLIAIHPEYQQKGLTSLIFEQILQKYIENGIKLVESNPEQVDNMNVRNLWKGYSYRLHKKRVCLSKDLRGG</sequence>
<dbReference type="InterPro" id="IPR016181">
    <property type="entry name" value="Acyl_CoA_acyltransferase"/>
</dbReference>
<evidence type="ECO:0000259" key="1">
    <source>
        <dbReference type="PROSITE" id="PS51186"/>
    </source>
</evidence>
<reference evidence="2" key="1">
    <citation type="submission" date="2021-06" db="EMBL/GenBank/DDBJ databases">
        <title>44 bacteria genomes isolated from Dapeng, Shenzhen.</title>
        <authorList>
            <person name="Zheng W."/>
            <person name="Yu S."/>
            <person name="Huang Y."/>
        </authorList>
    </citation>
    <scope>NUCLEOTIDE SEQUENCE</scope>
    <source>
        <strain evidence="2">DP5N28-2</strain>
    </source>
</reference>
<dbReference type="CDD" id="cd04301">
    <property type="entry name" value="NAT_SF"/>
    <property type="match status" value="1"/>
</dbReference>